<feature type="compositionally biased region" description="Polar residues" evidence="1">
    <location>
        <begin position="72"/>
        <end position="82"/>
    </location>
</feature>
<dbReference type="Proteomes" id="UP000016923">
    <property type="component" value="Unassembled WGS sequence"/>
</dbReference>
<proteinExistence type="predicted"/>
<evidence type="ECO:0000256" key="1">
    <source>
        <dbReference type="SAM" id="MobiDB-lite"/>
    </source>
</evidence>
<dbReference type="HOGENOM" id="CLU_1816366_0_0_1"/>
<dbReference type="PRINTS" id="PR00633">
    <property type="entry name" value="RCCNDNSATION"/>
</dbReference>
<keyword evidence="3" id="KW-1185">Reference proteome</keyword>
<organism evidence="2 3">
    <name type="scientific">Ophiostoma piceae (strain UAMH 11346)</name>
    <name type="common">Sap stain fungus</name>
    <dbReference type="NCBI Taxonomy" id="1262450"/>
    <lineage>
        <taxon>Eukaryota</taxon>
        <taxon>Fungi</taxon>
        <taxon>Dikarya</taxon>
        <taxon>Ascomycota</taxon>
        <taxon>Pezizomycotina</taxon>
        <taxon>Sordariomycetes</taxon>
        <taxon>Sordariomycetidae</taxon>
        <taxon>Ophiostomatales</taxon>
        <taxon>Ophiostomataceae</taxon>
        <taxon>Ophiostoma</taxon>
    </lineage>
</organism>
<dbReference type="AlphaFoldDB" id="S3CDH1"/>
<dbReference type="InterPro" id="IPR009091">
    <property type="entry name" value="RCC1/BLIP-II"/>
</dbReference>
<dbReference type="VEuPathDB" id="FungiDB:F503_01357"/>
<sequence>MTVLGVFGKGEARELGLGPDIIEAVRPRLSPFWIDSFYGCDKFTLTCANEIVTWGVNDNNDPDSDDDASLNPRASTSTDITASSFSPDTVFVQLAASGSCSFALTATGLVYAWGSFRTPEGEEALSRNPDSSAIVLRQPTPP</sequence>
<feature type="region of interest" description="Disordered" evidence="1">
    <location>
        <begin position="57"/>
        <end position="82"/>
    </location>
</feature>
<evidence type="ECO:0000313" key="2">
    <source>
        <dbReference type="EMBL" id="EPE04353.1"/>
    </source>
</evidence>
<dbReference type="SUPFAM" id="SSF50985">
    <property type="entry name" value="RCC1/BLIP-II"/>
    <property type="match status" value="1"/>
</dbReference>
<name>S3CDH1_OPHP1</name>
<dbReference type="InterPro" id="IPR000408">
    <property type="entry name" value="Reg_chr_condens"/>
</dbReference>
<gene>
    <name evidence="2" type="ORF">F503_01357</name>
</gene>
<dbReference type="Gene3D" id="2.130.10.30">
    <property type="entry name" value="Regulator of chromosome condensation 1/beta-lactamase-inhibitor protein II"/>
    <property type="match status" value="1"/>
</dbReference>
<evidence type="ECO:0000313" key="3">
    <source>
        <dbReference type="Proteomes" id="UP000016923"/>
    </source>
</evidence>
<feature type="region of interest" description="Disordered" evidence="1">
    <location>
        <begin position="121"/>
        <end position="142"/>
    </location>
</feature>
<dbReference type="EMBL" id="KE148161">
    <property type="protein sequence ID" value="EPE04353.1"/>
    <property type="molecule type" value="Genomic_DNA"/>
</dbReference>
<reference evidence="2 3" key="1">
    <citation type="journal article" date="2013" name="BMC Genomics">
        <title>The genome and transcriptome of the pine saprophyte Ophiostoma piceae, and a comparison with the bark beetle-associated pine pathogen Grosmannia clavigera.</title>
        <authorList>
            <person name="Haridas S."/>
            <person name="Wang Y."/>
            <person name="Lim L."/>
            <person name="Massoumi Alamouti S."/>
            <person name="Jackman S."/>
            <person name="Docking R."/>
            <person name="Robertson G."/>
            <person name="Birol I."/>
            <person name="Bohlmann J."/>
            <person name="Breuil C."/>
        </authorList>
    </citation>
    <scope>NUCLEOTIDE SEQUENCE [LARGE SCALE GENOMIC DNA]</scope>
    <source>
        <strain evidence="2 3">UAMH 11346</strain>
    </source>
</reference>
<dbReference type="STRING" id="1262450.S3CDH1"/>
<protein>
    <submittedName>
        <fullName evidence="2">Ran exchange factor prp20 pim1</fullName>
    </submittedName>
</protein>
<dbReference type="OrthoDB" id="61110at2759"/>
<accession>S3CDH1</accession>